<reference evidence="2" key="1">
    <citation type="submission" date="2017-02" db="UniProtKB">
        <authorList>
            <consortium name="WormBaseParasite"/>
        </authorList>
    </citation>
    <scope>IDENTIFICATION</scope>
</reference>
<evidence type="ECO:0000313" key="1">
    <source>
        <dbReference type="Proteomes" id="UP000050640"/>
    </source>
</evidence>
<dbReference type="WBParaSite" id="EEL_0000916901-mRNA-1">
    <property type="protein sequence ID" value="EEL_0000916901-mRNA-1"/>
    <property type="gene ID" value="EEL_0000916901"/>
</dbReference>
<dbReference type="AlphaFoldDB" id="A0A0R3S346"/>
<name>A0A0R3S346_9BILA</name>
<keyword evidence="1" id="KW-1185">Reference proteome</keyword>
<sequence>MCNIFTEGGHFKNKAYFDMKDRQVSIINLEIHEAKYLKFDDTLIDMLFTMVLRSSMIQIMIVISMLSHITYCYEMDEDNKCIAEFGPIYCNLLQQAYEVQQPKRIPMMQQFDQKRSLNKARNKLVKSSRFWGKRKDETFEEDKSALMPGVTNLDRLHRLSAHQKFTLPISSRFWG</sequence>
<evidence type="ECO:0000313" key="2">
    <source>
        <dbReference type="WBParaSite" id="EEL_0000916901-mRNA-1"/>
    </source>
</evidence>
<organism evidence="1 2">
    <name type="scientific">Elaeophora elaphi</name>
    <dbReference type="NCBI Taxonomy" id="1147741"/>
    <lineage>
        <taxon>Eukaryota</taxon>
        <taxon>Metazoa</taxon>
        <taxon>Ecdysozoa</taxon>
        <taxon>Nematoda</taxon>
        <taxon>Chromadorea</taxon>
        <taxon>Rhabditida</taxon>
        <taxon>Spirurina</taxon>
        <taxon>Spiruromorpha</taxon>
        <taxon>Filarioidea</taxon>
        <taxon>Onchocercidae</taxon>
        <taxon>Elaeophora</taxon>
    </lineage>
</organism>
<proteinExistence type="predicted"/>
<protein>
    <submittedName>
        <fullName evidence="2">Uncharacterized protein</fullName>
    </submittedName>
</protein>
<accession>A0A0R3S346</accession>
<dbReference type="Proteomes" id="UP000050640">
    <property type="component" value="Unplaced"/>
</dbReference>